<name>A0A3G5AA91_9VIRU</name>
<evidence type="ECO:0000313" key="1">
    <source>
        <dbReference type="EMBL" id="AYV83141.1"/>
    </source>
</evidence>
<dbReference type="EMBL" id="MK072386">
    <property type="protein sequence ID" value="AYV83141.1"/>
    <property type="molecule type" value="Genomic_DNA"/>
</dbReference>
<reference evidence="1" key="1">
    <citation type="submission" date="2018-10" db="EMBL/GenBank/DDBJ databases">
        <title>Hidden diversity of soil giant viruses.</title>
        <authorList>
            <person name="Schulz F."/>
            <person name="Alteio L."/>
            <person name="Goudeau D."/>
            <person name="Ryan E.M."/>
            <person name="Malmstrom R.R."/>
            <person name="Blanchard J."/>
            <person name="Woyke T."/>
        </authorList>
    </citation>
    <scope>NUCLEOTIDE SEQUENCE</scope>
    <source>
        <strain evidence="1">HYV1</strain>
    </source>
</reference>
<protein>
    <submittedName>
        <fullName evidence="1">Uncharacterized protein</fullName>
    </submittedName>
</protein>
<organism evidence="1">
    <name type="scientific">Hyperionvirus sp</name>
    <dbReference type="NCBI Taxonomy" id="2487770"/>
    <lineage>
        <taxon>Viruses</taxon>
        <taxon>Varidnaviria</taxon>
        <taxon>Bamfordvirae</taxon>
        <taxon>Nucleocytoviricota</taxon>
        <taxon>Megaviricetes</taxon>
        <taxon>Imitervirales</taxon>
        <taxon>Mimiviridae</taxon>
        <taxon>Klosneuvirinae</taxon>
    </lineage>
</organism>
<proteinExistence type="predicted"/>
<accession>A0A3G5AA91</accession>
<sequence>MTSIHQLKTTAANALDHLLIPSIISIIGEYYLESVALIFHGTGVCGGDYEPDVICYKAMDILEWNSCVEEYLKNKSKYEYKSLQFSFNAYRTLRDIFECIKISNDNKLKAALDIIYPKYIGTDIDVFYGLKSILLEGKSGNEDDAAYFHVWQHSSRQWLIDGITN</sequence>
<gene>
    <name evidence="1" type="ORF">Hyperionvirus4_106</name>
</gene>